<comment type="caution">
    <text evidence="5">The sequence shown here is derived from an EMBL/GenBank/DDBJ whole genome shotgun (WGS) entry which is preliminary data.</text>
</comment>
<keyword evidence="2" id="KW-0472">Membrane</keyword>
<feature type="domain" description="DUF1980" evidence="3">
    <location>
        <begin position="14"/>
        <end position="77"/>
    </location>
</feature>
<feature type="transmembrane region" description="Helical" evidence="2">
    <location>
        <begin position="97"/>
        <end position="115"/>
    </location>
</feature>
<name>A0AA87NPI4_TREMD</name>
<evidence type="ECO:0000256" key="2">
    <source>
        <dbReference type="SAM" id="Phobius"/>
    </source>
</evidence>
<dbReference type="InterPro" id="IPR048493">
    <property type="entry name" value="DUF1980_N"/>
</dbReference>
<gene>
    <name evidence="5" type="ORF">HMPREF9195_02374</name>
</gene>
<accession>A0AA87NPI4</accession>
<protein>
    <submittedName>
        <fullName evidence="5">TIGR03943 family protein</fullName>
    </submittedName>
</protein>
<dbReference type="EMBL" id="ATFE01000019">
    <property type="protein sequence ID" value="EPF27622.1"/>
    <property type="molecule type" value="Genomic_DNA"/>
</dbReference>
<keyword evidence="2" id="KW-0812">Transmembrane</keyword>
<sequence length="305" mass="33210">MKIIKQNTRLQNMLQAVTLFGFTLYFIGVVVSGSVYRYVHERHVPMLLFSAAVFFIIGVLKLKGMMQESQRHTSLFNNGYSAAVFDRPTGDSRSGRVGVFGIAVFAVALVGMVTVSGTEVRFSQFAYTDLLGGQSPVSPVAASPSAAADAQEPSSSGSVVSSAAASPMENTSVAPAFAESRIQTADGGIVMNDDTFAQWLTELYTKPDAWIGKKITATGSVWKDGELFEKDEFALARMMMICCAADMQPVGVLAQWNDIQAIIDGEWIEVTGTLSKKPYKDSFDPLIIVETIKKIDPPQREYIYP</sequence>
<keyword evidence="2" id="KW-1133">Transmembrane helix</keyword>
<dbReference type="Pfam" id="PF21537">
    <property type="entry name" value="DUF1980_C"/>
    <property type="match status" value="1"/>
</dbReference>
<dbReference type="Proteomes" id="UP000014634">
    <property type="component" value="Unassembled WGS sequence"/>
</dbReference>
<feature type="transmembrane region" description="Helical" evidence="2">
    <location>
        <begin position="43"/>
        <end position="62"/>
    </location>
</feature>
<dbReference type="InterPro" id="IPR015402">
    <property type="entry name" value="DUF1980"/>
</dbReference>
<dbReference type="Pfam" id="PF09323">
    <property type="entry name" value="DUF1980"/>
    <property type="match status" value="1"/>
</dbReference>
<evidence type="ECO:0000259" key="3">
    <source>
        <dbReference type="Pfam" id="PF09323"/>
    </source>
</evidence>
<organism evidence="5 6">
    <name type="scientific">Treponema medium ATCC 700293</name>
    <dbReference type="NCBI Taxonomy" id="1125700"/>
    <lineage>
        <taxon>Bacteria</taxon>
        <taxon>Pseudomonadati</taxon>
        <taxon>Spirochaetota</taxon>
        <taxon>Spirochaetia</taxon>
        <taxon>Spirochaetales</taxon>
        <taxon>Treponemataceae</taxon>
        <taxon>Treponema</taxon>
    </lineage>
</organism>
<dbReference type="PANTHER" id="PTHR40047:SF1">
    <property type="entry name" value="UPF0703 PROTEIN YCGQ"/>
    <property type="match status" value="1"/>
</dbReference>
<dbReference type="PANTHER" id="PTHR40047">
    <property type="entry name" value="UPF0703 PROTEIN YCGQ"/>
    <property type="match status" value="1"/>
</dbReference>
<dbReference type="AlphaFoldDB" id="A0AA87NPI4"/>
<feature type="domain" description="DUF1980" evidence="4">
    <location>
        <begin position="184"/>
        <end position="305"/>
    </location>
</feature>
<proteinExistence type="predicted"/>
<dbReference type="NCBIfam" id="TIGR03943">
    <property type="entry name" value="TIGR03943 family putative permease subunit"/>
    <property type="match status" value="1"/>
</dbReference>
<feature type="transmembrane region" description="Helical" evidence="2">
    <location>
        <begin position="12"/>
        <end position="31"/>
    </location>
</feature>
<evidence type="ECO:0000313" key="5">
    <source>
        <dbReference type="EMBL" id="EPF27622.1"/>
    </source>
</evidence>
<evidence type="ECO:0000313" key="6">
    <source>
        <dbReference type="Proteomes" id="UP000014634"/>
    </source>
</evidence>
<dbReference type="InterPro" id="IPR052955">
    <property type="entry name" value="UPF0703_membrane_permease"/>
</dbReference>
<dbReference type="InterPro" id="IPR048447">
    <property type="entry name" value="DUF1980_C"/>
</dbReference>
<evidence type="ECO:0000259" key="4">
    <source>
        <dbReference type="Pfam" id="PF21537"/>
    </source>
</evidence>
<reference evidence="5 6" key="1">
    <citation type="submission" date="2013-04" db="EMBL/GenBank/DDBJ databases">
        <title>The Genome Sequence of Treponema medium ATCC 700293.</title>
        <authorList>
            <consortium name="The Broad Institute Genomics Platform"/>
            <person name="Earl A."/>
            <person name="Ward D."/>
            <person name="Feldgarden M."/>
            <person name="Gevers D."/>
            <person name="Leonetti C."/>
            <person name="Blanton J.M."/>
            <person name="Dewhirst F.E."/>
            <person name="Izard J."/>
            <person name="Walker B."/>
            <person name="Young S."/>
            <person name="Zeng Q."/>
            <person name="Gargeya S."/>
            <person name="Fitzgerald M."/>
            <person name="Haas B."/>
            <person name="Abouelleil A."/>
            <person name="Allen A.W."/>
            <person name="Alvarado L."/>
            <person name="Arachchi H.M."/>
            <person name="Berlin A.M."/>
            <person name="Chapman S.B."/>
            <person name="Gainer-Dewar J."/>
            <person name="Goldberg J."/>
            <person name="Griggs A."/>
            <person name="Gujja S."/>
            <person name="Hansen M."/>
            <person name="Howarth C."/>
            <person name="Imamovic A."/>
            <person name="Ireland A."/>
            <person name="Larimer J."/>
            <person name="McCowan C."/>
            <person name="Murphy C."/>
            <person name="Pearson M."/>
            <person name="Poon T.W."/>
            <person name="Priest M."/>
            <person name="Roberts A."/>
            <person name="Saif S."/>
            <person name="Shea T."/>
            <person name="Sisk P."/>
            <person name="Sykes S."/>
            <person name="Wortman J."/>
            <person name="Nusbaum C."/>
            <person name="Birren B."/>
        </authorList>
    </citation>
    <scope>NUCLEOTIDE SEQUENCE [LARGE SCALE GENOMIC DNA]</scope>
    <source>
        <strain evidence="5 6">ATCC 700293</strain>
    </source>
</reference>
<evidence type="ECO:0000256" key="1">
    <source>
        <dbReference type="SAM" id="MobiDB-lite"/>
    </source>
</evidence>
<feature type="region of interest" description="Disordered" evidence="1">
    <location>
        <begin position="142"/>
        <end position="162"/>
    </location>
</feature>
<dbReference type="RefSeq" id="WP_016524295.1">
    <property type="nucleotide sequence ID" value="NZ_KE332517.1"/>
</dbReference>